<proteinExistence type="predicted"/>
<comment type="caution">
    <text evidence="1">The sequence shown here is derived from an EMBL/GenBank/DDBJ whole genome shotgun (WGS) entry which is preliminary data.</text>
</comment>
<accession>A0A9N9NFG6</accession>
<name>A0A9N9NFG6_9GLOM</name>
<gene>
    <name evidence="1" type="ORF">DERYTH_LOCUS14868</name>
</gene>
<organism evidence="1 2">
    <name type="scientific">Dentiscutata erythropus</name>
    <dbReference type="NCBI Taxonomy" id="1348616"/>
    <lineage>
        <taxon>Eukaryota</taxon>
        <taxon>Fungi</taxon>
        <taxon>Fungi incertae sedis</taxon>
        <taxon>Mucoromycota</taxon>
        <taxon>Glomeromycotina</taxon>
        <taxon>Glomeromycetes</taxon>
        <taxon>Diversisporales</taxon>
        <taxon>Gigasporaceae</taxon>
        <taxon>Dentiscutata</taxon>
    </lineage>
</organism>
<dbReference type="AlphaFoldDB" id="A0A9N9NFG6"/>
<evidence type="ECO:0000313" key="2">
    <source>
        <dbReference type="Proteomes" id="UP000789405"/>
    </source>
</evidence>
<feature type="non-terminal residue" evidence="1">
    <location>
        <position position="85"/>
    </location>
</feature>
<reference evidence="1" key="1">
    <citation type="submission" date="2021-06" db="EMBL/GenBank/DDBJ databases">
        <authorList>
            <person name="Kallberg Y."/>
            <person name="Tangrot J."/>
            <person name="Rosling A."/>
        </authorList>
    </citation>
    <scope>NUCLEOTIDE SEQUENCE</scope>
    <source>
        <strain evidence="1">MA453B</strain>
    </source>
</reference>
<dbReference type="EMBL" id="CAJVPY010011554">
    <property type="protein sequence ID" value="CAG8727938.1"/>
    <property type="molecule type" value="Genomic_DNA"/>
</dbReference>
<dbReference type="Proteomes" id="UP000789405">
    <property type="component" value="Unassembled WGS sequence"/>
</dbReference>
<evidence type="ECO:0000313" key="1">
    <source>
        <dbReference type="EMBL" id="CAG8727938.1"/>
    </source>
</evidence>
<sequence>MNGKISNEVVRCVLGIEVDIDSIKGIVLNGRKKSCYTIQSGYGEITFEISEKPIIDENVDEYTMNKEKKKDIVNKKKNFDELKQI</sequence>
<protein>
    <submittedName>
        <fullName evidence="1">13034_t:CDS:1</fullName>
    </submittedName>
</protein>
<feature type="non-terminal residue" evidence="1">
    <location>
        <position position="1"/>
    </location>
</feature>
<keyword evidence="2" id="KW-1185">Reference proteome</keyword>